<name>A0A401UQ49_9CLOT</name>
<dbReference type="InterPro" id="IPR057727">
    <property type="entry name" value="WCX_dom"/>
</dbReference>
<proteinExistence type="predicted"/>
<keyword evidence="3" id="KW-1185">Reference proteome</keyword>
<dbReference type="Pfam" id="PF25583">
    <property type="entry name" value="WCX"/>
    <property type="match status" value="1"/>
</dbReference>
<feature type="domain" description="WCX" evidence="1">
    <location>
        <begin position="14"/>
        <end position="62"/>
    </location>
</feature>
<organism evidence="2 3">
    <name type="scientific">Clostridium tagluense</name>
    <dbReference type="NCBI Taxonomy" id="360422"/>
    <lineage>
        <taxon>Bacteria</taxon>
        <taxon>Bacillati</taxon>
        <taxon>Bacillota</taxon>
        <taxon>Clostridia</taxon>
        <taxon>Eubacteriales</taxon>
        <taxon>Clostridiaceae</taxon>
        <taxon>Clostridium</taxon>
    </lineage>
</organism>
<dbReference type="AlphaFoldDB" id="A0A401UQ49"/>
<evidence type="ECO:0000313" key="2">
    <source>
        <dbReference type="EMBL" id="GCD11628.1"/>
    </source>
</evidence>
<evidence type="ECO:0000313" key="3">
    <source>
        <dbReference type="Proteomes" id="UP000287872"/>
    </source>
</evidence>
<comment type="caution">
    <text evidence="2">The sequence shown here is derived from an EMBL/GenBank/DDBJ whole genome shotgun (WGS) entry which is preliminary data.</text>
</comment>
<evidence type="ECO:0000259" key="1">
    <source>
        <dbReference type="Pfam" id="PF25583"/>
    </source>
</evidence>
<accession>A0A401UQ49</accession>
<sequence>MSSRRDLVNLKNLESSDDYDILQITSYGIEGIQAWLMGFGDKVEVLKPQSLREEMLVTAKNMYDFY</sequence>
<protein>
    <recommendedName>
        <fullName evidence="1">WCX domain-containing protein</fullName>
    </recommendedName>
</protein>
<gene>
    <name evidence="2" type="ORF">Ctaglu_32510</name>
</gene>
<dbReference type="Proteomes" id="UP000287872">
    <property type="component" value="Unassembled WGS sequence"/>
</dbReference>
<dbReference type="EMBL" id="BHYK01000020">
    <property type="protein sequence ID" value="GCD11628.1"/>
    <property type="molecule type" value="Genomic_DNA"/>
</dbReference>
<reference evidence="2 3" key="1">
    <citation type="submission" date="2018-11" db="EMBL/GenBank/DDBJ databases">
        <title>Genome sequencing and assembly of Clostridium tagluense strain A121.</title>
        <authorList>
            <person name="Murakami T."/>
            <person name="Segawa T."/>
            <person name="Shcherbakova V.A."/>
            <person name="Mori H."/>
            <person name="Yoshimura Y."/>
        </authorList>
    </citation>
    <scope>NUCLEOTIDE SEQUENCE [LARGE SCALE GENOMIC DNA]</scope>
    <source>
        <strain evidence="2 3">A121</strain>
    </source>
</reference>